<dbReference type="PROSITE" id="PS51514">
    <property type="entry name" value="BRX"/>
    <property type="match status" value="2"/>
</dbReference>
<gene>
    <name evidence="6" type="ORF">CEPIT_LOCUS30428</name>
</gene>
<accession>A0AAV0F476</accession>
<evidence type="ECO:0000313" key="6">
    <source>
        <dbReference type="EMBL" id="CAH9130176.1"/>
    </source>
</evidence>
<keyword evidence="3" id="KW-0539">Nucleus</keyword>
<evidence type="ECO:0000256" key="4">
    <source>
        <dbReference type="SAM" id="MobiDB-lite"/>
    </source>
</evidence>
<name>A0AAV0F476_9ASTE</name>
<keyword evidence="7" id="KW-1185">Reference proteome</keyword>
<feature type="region of interest" description="Disordered" evidence="4">
    <location>
        <begin position="57"/>
        <end position="77"/>
    </location>
</feature>
<dbReference type="GO" id="GO:0005634">
    <property type="term" value="C:nucleus"/>
    <property type="evidence" value="ECO:0007669"/>
    <property type="project" value="UniProtKB-SubCell"/>
</dbReference>
<dbReference type="PANTHER" id="PTHR46058">
    <property type="entry name" value="PROTEIN BREVIS RADIX-LIKE 1"/>
    <property type="match status" value="1"/>
</dbReference>
<dbReference type="Pfam" id="PF13713">
    <property type="entry name" value="BRX_N"/>
    <property type="match status" value="1"/>
</dbReference>
<evidence type="ECO:0000256" key="2">
    <source>
        <dbReference type="ARBA" id="ARBA00009057"/>
    </source>
</evidence>
<reference evidence="6" key="1">
    <citation type="submission" date="2022-07" db="EMBL/GenBank/DDBJ databases">
        <authorList>
            <person name="Macas J."/>
            <person name="Novak P."/>
            <person name="Neumann P."/>
        </authorList>
    </citation>
    <scope>NUCLEOTIDE SEQUENCE</scope>
</reference>
<dbReference type="Proteomes" id="UP001152523">
    <property type="component" value="Unassembled WGS sequence"/>
</dbReference>
<dbReference type="InterPro" id="IPR027988">
    <property type="entry name" value="BRX_N"/>
</dbReference>
<organism evidence="6 7">
    <name type="scientific">Cuscuta epithymum</name>
    <dbReference type="NCBI Taxonomy" id="186058"/>
    <lineage>
        <taxon>Eukaryota</taxon>
        <taxon>Viridiplantae</taxon>
        <taxon>Streptophyta</taxon>
        <taxon>Embryophyta</taxon>
        <taxon>Tracheophyta</taxon>
        <taxon>Spermatophyta</taxon>
        <taxon>Magnoliopsida</taxon>
        <taxon>eudicotyledons</taxon>
        <taxon>Gunneridae</taxon>
        <taxon>Pentapetalae</taxon>
        <taxon>asterids</taxon>
        <taxon>lamiids</taxon>
        <taxon>Solanales</taxon>
        <taxon>Convolvulaceae</taxon>
        <taxon>Cuscuteae</taxon>
        <taxon>Cuscuta</taxon>
        <taxon>Cuscuta subgen. Cuscuta</taxon>
    </lineage>
</organism>
<comment type="caution">
    <text evidence="6">The sequence shown here is derived from an EMBL/GenBank/DDBJ whole genome shotgun (WGS) entry which is preliminary data.</text>
</comment>
<dbReference type="Pfam" id="PF08381">
    <property type="entry name" value="BRX"/>
    <property type="match status" value="2"/>
</dbReference>
<evidence type="ECO:0000313" key="7">
    <source>
        <dbReference type="Proteomes" id="UP001152523"/>
    </source>
</evidence>
<comment type="similarity">
    <text evidence="2">Belongs to the BRX family.</text>
</comment>
<protein>
    <recommendedName>
        <fullName evidence="5">BRX domain-containing protein</fullName>
    </recommendedName>
</protein>
<sequence>MLTCIARSRQLRSESLPKAEEEEDVGVASTLGTRQAIKSLTSQIKEMALKASGAYKHCKPGSGRPNNNHNRNCPDSESESVLERFRCGYRRAGNPDSTPILRGQGLHGVFSSDGGTPESASGRSDSPVGFMEEDGCVEWVAQVEPGVLITFVSLPNRGGNDLKRIRFSCEMFNKCQAQQWWTNNYDKVMELYNVQRLIPQAAPLPIPPWSQDEISKVESSEDGLVIPPISKELLSGHSHSPRAVGDYAASSSSKDFSREIGQSDEPSVSNASEMETEWVEEDEPGVYITIRALPGGPRELKRIRFSRERFGEIEARLWLEENRSRIQRRYL</sequence>
<feature type="domain" description="BRX" evidence="5">
    <location>
        <begin position="137"/>
        <end position="193"/>
    </location>
</feature>
<feature type="compositionally biased region" description="Polar residues" evidence="4">
    <location>
        <begin position="264"/>
        <end position="273"/>
    </location>
</feature>
<feature type="compositionally biased region" description="Polar residues" evidence="4">
    <location>
        <begin position="64"/>
        <end position="75"/>
    </location>
</feature>
<dbReference type="InterPro" id="IPR044532">
    <property type="entry name" value="BRX-like"/>
</dbReference>
<dbReference type="AlphaFoldDB" id="A0AAV0F476"/>
<proteinExistence type="inferred from homology"/>
<dbReference type="InterPro" id="IPR013591">
    <property type="entry name" value="Brevis_radix_dom"/>
</dbReference>
<feature type="region of interest" description="Disordered" evidence="4">
    <location>
        <begin position="98"/>
        <end position="127"/>
    </location>
</feature>
<evidence type="ECO:0000259" key="5">
    <source>
        <dbReference type="PROSITE" id="PS51514"/>
    </source>
</evidence>
<feature type="domain" description="BRX" evidence="5">
    <location>
        <begin position="276"/>
        <end position="331"/>
    </location>
</feature>
<comment type="subcellular location">
    <subcellularLocation>
        <location evidence="1">Nucleus</location>
    </subcellularLocation>
</comment>
<dbReference type="PANTHER" id="PTHR46058:SF33">
    <property type="entry name" value="PROTEIN BREVIS RADIX-LIKE 2"/>
    <property type="match status" value="1"/>
</dbReference>
<dbReference type="EMBL" id="CAMAPF010000958">
    <property type="protein sequence ID" value="CAH9130176.1"/>
    <property type="molecule type" value="Genomic_DNA"/>
</dbReference>
<evidence type="ECO:0000256" key="1">
    <source>
        <dbReference type="ARBA" id="ARBA00004123"/>
    </source>
</evidence>
<feature type="region of interest" description="Disordered" evidence="4">
    <location>
        <begin position="254"/>
        <end position="276"/>
    </location>
</feature>
<evidence type="ECO:0000256" key="3">
    <source>
        <dbReference type="ARBA" id="ARBA00023242"/>
    </source>
</evidence>